<dbReference type="EMBL" id="BAABIV010000003">
    <property type="protein sequence ID" value="GAA4976068.1"/>
    <property type="molecule type" value="Genomic_DNA"/>
</dbReference>
<accession>A0ABP9HR46</accession>
<name>A0ABP9HR46_9ACTN</name>
<reference evidence="3" key="1">
    <citation type="journal article" date="2019" name="Int. J. Syst. Evol. Microbiol.">
        <title>The Global Catalogue of Microorganisms (GCM) 10K type strain sequencing project: providing services to taxonomists for standard genome sequencing and annotation.</title>
        <authorList>
            <consortium name="The Broad Institute Genomics Platform"/>
            <consortium name="The Broad Institute Genome Sequencing Center for Infectious Disease"/>
            <person name="Wu L."/>
            <person name="Ma J."/>
        </authorList>
    </citation>
    <scope>NUCLEOTIDE SEQUENCE [LARGE SCALE GENOMIC DNA]</scope>
    <source>
        <strain evidence="3">JCM 17657</strain>
    </source>
</reference>
<sequence length="101" mass="10274">MEDERGRPAWVLRSPRQRRSGALPAVTGSGSHLLPPPSGPAVTQVAASTVRRLLEDAGDPEPAQRLPCLRGCTADEEADLGLVGGDAGTHEGAAAGVGEVA</sequence>
<protein>
    <submittedName>
        <fullName evidence="2">Uncharacterized protein</fullName>
    </submittedName>
</protein>
<dbReference type="Proteomes" id="UP001500610">
    <property type="component" value="Unassembled WGS sequence"/>
</dbReference>
<keyword evidence="3" id="KW-1185">Reference proteome</keyword>
<evidence type="ECO:0000313" key="3">
    <source>
        <dbReference type="Proteomes" id="UP001500610"/>
    </source>
</evidence>
<gene>
    <name evidence="2" type="ORF">GCM10023257_11270</name>
</gene>
<proteinExistence type="predicted"/>
<evidence type="ECO:0000256" key="1">
    <source>
        <dbReference type="SAM" id="MobiDB-lite"/>
    </source>
</evidence>
<comment type="caution">
    <text evidence="2">The sequence shown here is derived from an EMBL/GenBank/DDBJ whole genome shotgun (WGS) entry which is preliminary data.</text>
</comment>
<organism evidence="2 3">
    <name type="scientific">Streptomyces hyderabadensis</name>
    <dbReference type="NCBI Taxonomy" id="598549"/>
    <lineage>
        <taxon>Bacteria</taxon>
        <taxon>Bacillati</taxon>
        <taxon>Actinomycetota</taxon>
        <taxon>Actinomycetes</taxon>
        <taxon>Kitasatosporales</taxon>
        <taxon>Streptomycetaceae</taxon>
        <taxon>Streptomyces</taxon>
    </lineage>
</organism>
<evidence type="ECO:0000313" key="2">
    <source>
        <dbReference type="EMBL" id="GAA4976068.1"/>
    </source>
</evidence>
<feature type="region of interest" description="Disordered" evidence="1">
    <location>
        <begin position="1"/>
        <end position="42"/>
    </location>
</feature>